<dbReference type="InterPro" id="IPR029068">
    <property type="entry name" value="Glyas_Bleomycin-R_OHBP_Dase"/>
</dbReference>
<evidence type="ECO:0000313" key="3">
    <source>
        <dbReference type="Proteomes" id="UP001067235"/>
    </source>
</evidence>
<organism evidence="2 3">
    <name type="scientific">Gordonia rubripertincta</name>
    <name type="common">Rhodococcus corallinus</name>
    <dbReference type="NCBI Taxonomy" id="36822"/>
    <lineage>
        <taxon>Bacteria</taxon>
        <taxon>Bacillati</taxon>
        <taxon>Actinomycetota</taxon>
        <taxon>Actinomycetes</taxon>
        <taxon>Mycobacteriales</taxon>
        <taxon>Gordoniaceae</taxon>
        <taxon>Gordonia</taxon>
    </lineage>
</organism>
<dbReference type="InterPro" id="IPR052164">
    <property type="entry name" value="Anthracycline_SecMetBiosynth"/>
</dbReference>
<dbReference type="EMBL" id="JAPWIE010000008">
    <property type="protein sequence ID" value="MCZ4553283.1"/>
    <property type="molecule type" value="Genomic_DNA"/>
</dbReference>
<reference evidence="2" key="1">
    <citation type="submission" date="2022-12" db="EMBL/GenBank/DDBJ databases">
        <authorList>
            <person name="Krivoruchko A.V."/>
            <person name="Elkin A."/>
        </authorList>
    </citation>
    <scope>NUCLEOTIDE SEQUENCE</scope>
    <source>
        <strain evidence="2">IEGM 1388</strain>
    </source>
</reference>
<proteinExistence type="predicted"/>
<protein>
    <submittedName>
        <fullName evidence="2">VOC family protein</fullName>
    </submittedName>
</protein>
<dbReference type="Gene3D" id="3.30.720.120">
    <property type="match status" value="1"/>
</dbReference>
<dbReference type="RefSeq" id="WP_301573939.1">
    <property type="nucleotide sequence ID" value="NZ_JAPWIE010000008.1"/>
</dbReference>
<dbReference type="Pfam" id="PF00903">
    <property type="entry name" value="Glyoxalase"/>
    <property type="match status" value="2"/>
</dbReference>
<dbReference type="SUPFAM" id="SSF54593">
    <property type="entry name" value="Glyoxalase/Bleomycin resistance protein/Dihydroxybiphenyl dioxygenase"/>
    <property type="match status" value="3"/>
</dbReference>
<name>A0ABT4N1Z8_GORRU</name>
<feature type="domain" description="VOC" evidence="1">
    <location>
        <begin position="323"/>
        <end position="429"/>
    </location>
</feature>
<dbReference type="Gene3D" id="3.10.180.10">
    <property type="entry name" value="2,3-Dihydroxybiphenyl 1,2-Dioxygenase, domain 1"/>
    <property type="match status" value="2"/>
</dbReference>
<dbReference type="PANTHER" id="PTHR33993">
    <property type="entry name" value="GLYOXALASE-RELATED"/>
    <property type="match status" value="1"/>
</dbReference>
<gene>
    <name evidence="2" type="ORF">O4213_25085</name>
</gene>
<dbReference type="PANTHER" id="PTHR33993:SF14">
    <property type="entry name" value="GB|AAF24581.1"/>
    <property type="match status" value="1"/>
</dbReference>
<evidence type="ECO:0000259" key="1">
    <source>
        <dbReference type="PROSITE" id="PS51819"/>
    </source>
</evidence>
<dbReference type="Gene3D" id="3.30.720.110">
    <property type="match status" value="1"/>
</dbReference>
<dbReference type="Proteomes" id="UP001067235">
    <property type="component" value="Unassembled WGS sequence"/>
</dbReference>
<evidence type="ECO:0000313" key="2">
    <source>
        <dbReference type="EMBL" id="MCZ4553283.1"/>
    </source>
</evidence>
<accession>A0ABT4N1Z8</accession>
<keyword evidence="3" id="KW-1185">Reference proteome</keyword>
<dbReference type="PROSITE" id="PS51819">
    <property type="entry name" value="VOC"/>
    <property type="match status" value="2"/>
</dbReference>
<sequence>MNAHNDFDPFTALAVGDVPVAPDADFARRLRIRLERGLDLPEGVTMTTDALPETSTAATSVAVERPGALPYLTVADPAAAIDWYVAHLGAELRGEPILMDDGSIGHAELLIGGGVIYLAGEFAELGLKGPAPQSVSVSLMLPVPDTDSALRSARDGGAEVQREPYDAHGTRTGVMVDPFGHRWMLTGPVSAESVKDNSPEQIRRGDLGYCSLWTTDVDRAVAFYGSVLGWQFDAATGQVTNLSQRLGIYGVQSGQGMLCAYAVDDIDRARADIVAAGGTPNELQRFPFGELLDAVDNQGVAFAVYRPTVDDPRPPLNATGHGELTYMTHYTPDSALLREFYGSVLGWTFSGGRMDDGWEVENNHPMTGIAGGQTGSVAVPMWVVDDIEVAVQRVRDGGGTVISGPEQQSYAISAECLDDQGAHFYLGEY</sequence>
<feature type="domain" description="VOC" evidence="1">
    <location>
        <begin position="65"/>
        <end position="188"/>
    </location>
</feature>
<dbReference type="InterPro" id="IPR037523">
    <property type="entry name" value="VOC_core"/>
</dbReference>
<comment type="caution">
    <text evidence="2">The sequence shown here is derived from an EMBL/GenBank/DDBJ whole genome shotgun (WGS) entry which is preliminary data.</text>
</comment>
<dbReference type="InterPro" id="IPR004360">
    <property type="entry name" value="Glyas_Fos-R_dOase_dom"/>
</dbReference>